<dbReference type="GO" id="GO:0016874">
    <property type="term" value="F:ligase activity"/>
    <property type="evidence" value="ECO:0007669"/>
    <property type="project" value="UniProtKB-UniRule"/>
</dbReference>
<feature type="domain" description="YrdC-like" evidence="11">
    <location>
        <begin position="214"/>
        <end position="402"/>
    </location>
</feature>
<dbReference type="InterPro" id="IPR051060">
    <property type="entry name" value="Carbamoyltrans_HypF-like"/>
</dbReference>
<evidence type="ECO:0000256" key="2">
    <source>
        <dbReference type="ARBA" id="ARBA00008097"/>
    </source>
</evidence>
<dbReference type="GO" id="GO:0008270">
    <property type="term" value="F:zinc ion binding"/>
    <property type="evidence" value="ECO:0007669"/>
    <property type="project" value="UniProtKB-KW"/>
</dbReference>
<evidence type="ECO:0000256" key="9">
    <source>
        <dbReference type="PROSITE-ProRule" id="PRU00520"/>
    </source>
</evidence>
<dbReference type="Gene3D" id="3.30.420.360">
    <property type="match status" value="1"/>
</dbReference>
<evidence type="ECO:0000259" key="10">
    <source>
        <dbReference type="PROSITE" id="PS51160"/>
    </source>
</evidence>
<dbReference type="InterPro" id="IPR001792">
    <property type="entry name" value="Acylphosphatase-like_dom"/>
</dbReference>
<dbReference type="InterPro" id="IPR055128">
    <property type="entry name" value="HypF_C_2"/>
</dbReference>
<comment type="catalytic activity">
    <reaction evidence="7">
        <text>C-terminal L-cysteinyl-[HypE protein] + carbamoyl phosphate + ATP + H2O = C-terminal S-carboxamide-L-cysteinyl-[HypE protein] + AMP + phosphate + diphosphate + H(+)</text>
        <dbReference type="Rhea" id="RHEA:55636"/>
        <dbReference type="Rhea" id="RHEA-COMP:14247"/>
        <dbReference type="Rhea" id="RHEA-COMP:14392"/>
        <dbReference type="ChEBI" id="CHEBI:15377"/>
        <dbReference type="ChEBI" id="CHEBI:15378"/>
        <dbReference type="ChEBI" id="CHEBI:30616"/>
        <dbReference type="ChEBI" id="CHEBI:33019"/>
        <dbReference type="ChEBI" id="CHEBI:43474"/>
        <dbReference type="ChEBI" id="CHEBI:58228"/>
        <dbReference type="ChEBI" id="CHEBI:76913"/>
        <dbReference type="ChEBI" id="CHEBI:139126"/>
        <dbReference type="ChEBI" id="CHEBI:456215"/>
    </reaction>
</comment>
<evidence type="ECO:0000313" key="12">
    <source>
        <dbReference type="EMBL" id="PZR78100.1"/>
    </source>
</evidence>
<dbReference type="Pfam" id="PF22521">
    <property type="entry name" value="HypF_C_2"/>
    <property type="match status" value="1"/>
</dbReference>
<dbReference type="Gene3D" id="3.90.870.50">
    <property type="match status" value="1"/>
</dbReference>
<dbReference type="InterPro" id="IPR011125">
    <property type="entry name" value="Znf_HypF"/>
</dbReference>
<dbReference type="UniPathway" id="UPA00335"/>
<dbReference type="Gene3D" id="3.30.420.40">
    <property type="match status" value="1"/>
</dbReference>
<dbReference type="InterPro" id="IPR006070">
    <property type="entry name" value="Sua5-like_dom"/>
</dbReference>
<dbReference type="InterPro" id="IPR017968">
    <property type="entry name" value="Acylphosphatase_CS"/>
</dbReference>
<keyword evidence="5" id="KW-0863">Zinc-finger</keyword>
<dbReference type="GO" id="GO:0051604">
    <property type="term" value="P:protein maturation"/>
    <property type="evidence" value="ECO:0007669"/>
    <property type="project" value="TreeGrafter"/>
</dbReference>
<comment type="caution">
    <text evidence="12">The sequence shown here is derived from an EMBL/GenBank/DDBJ whole genome shotgun (WGS) entry which is preliminary data.</text>
</comment>
<accession>A0A2W5YZ55</accession>
<comment type="pathway">
    <text evidence="1">Protein modification; [NiFe] hydrogenase maturation.</text>
</comment>
<dbReference type="EC" id="6.2.-.-" evidence="8"/>
<dbReference type="InterPro" id="IPR004421">
    <property type="entry name" value="Carbamoyltransferase_HypF"/>
</dbReference>
<evidence type="ECO:0000256" key="8">
    <source>
        <dbReference type="PIRNR" id="PIRNR006256"/>
    </source>
</evidence>
<dbReference type="GO" id="GO:0003725">
    <property type="term" value="F:double-stranded RNA binding"/>
    <property type="evidence" value="ECO:0007669"/>
    <property type="project" value="InterPro"/>
</dbReference>
<dbReference type="PROSITE" id="PS00150">
    <property type="entry name" value="ACYLPHOSPHATASE_1"/>
    <property type="match status" value="1"/>
</dbReference>
<dbReference type="PROSITE" id="PS51160">
    <property type="entry name" value="ACYLPHOSPHATASE_3"/>
    <property type="match status" value="1"/>
</dbReference>
<feature type="active site" evidence="9">
    <location>
        <position position="52"/>
    </location>
</feature>
<dbReference type="Pfam" id="PF17788">
    <property type="entry name" value="HypF_C"/>
    <property type="match status" value="1"/>
</dbReference>
<dbReference type="Gene3D" id="3.30.110.120">
    <property type="match status" value="1"/>
</dbReference>
<evidence type="ECO:0000256" key="5">
    <source>
        <dbReference type="ARBA" id="ARBA00022771"/>
    </source>
</evidence>
<dbReference type="InterPro" id="IPR036046">
    <property type="entry name" value="Acylphosphatase-like_dom_sf"/>
</dbReference>
<dbReference type="Pfam" id="PF01300">
    <property type="entry name" value="Sua5_yciO_yrdC"/>
    <property type="match status" value="1"/>
</dbReference>
<organism evidence="12 13">
    <name type="scientific">Candidatus Aeolococcus gillhamiae</name>
    <dbReference type="NCBI Taxonomy" id="3127015"/>
    <lineage>
        <taxon>Bacteria</taxon>
        <taxon>Bacillati</taxon>
        <taxon>Candidatus Dormiibacterota</taxon>
        <taxon>Candidatus Dormibacteria</taxon>
        <taxon>Candidatus Aeolococcales</taxon>
        <taxon>Candidatus Aeolococcaceae</taxon>
        <taxon>Candidatus Aeolococcus</taxon>
    </lineage>
</organism>
<evidence type="ECO:0000256" key="4">
    <source>
        <dbReference type="ARBA" id="ARBA00022723"/>
    </source>
</evidence>
<dbReference type="NCBIfam" id="TIGR00143">
    <property type="entry name" value="hypF"/>
    <property type="match status" value="1"/>
</dbReference>
<name>A0A2W5YZ55_9BACT</name>
<dbReference type="GO" id="GO:0016743">
    <property type="term" value="F:carboxyl- or carbamoyltransferase activity"/>
    <property type="evidence" value="ECO:0007669"/>
    <property type="project" value="UniProtKB-UniRule"/>
</dbReference>
<feature type="active site" evidence="9">
    <location>
        <position position="34"/>
    </location>
</feature>
<evidence type="ECO:0000256" key="1">
    <source>
        <dbReference type="ARBA" id="ARBA00004711"/>
    </source>
</evidence>
<dbReference type="Pfam" id="PF07503">
    <property type="entry name" value="zf-HYPF"/>
    <property type="match status" value="2"/>
</dbReference>
<dbReference type="InterPro" id="IPR041440">
    <property type="entry name" value="HypF_C"/>
</dbReference>
<dbReference type="SUPFAM" id="SSF55821">
    <property type="entry name" value="YrdC/RibB"/>
    <property type="match status" value="1"/>
</dbReference>
<dbReference type="PROSITE" id="PS51163">
    <property type="entry name" value="YRDC"/>
    <property type="match status" value="1"/>
</dbReference>
<comment type="catalytic activity">
    <reaction evidence="9">
        <text>an acyl phosphate + H2O = a carboxylate + phosphate + H(+)</text>
        <dbReference type="Rhea" id="RHEA:14965"/>
        <dbReference type="ChEBI" id="CHEBI:15377"/>
        <dbReference type="ChEBI" id="CHEBI:15378"/>
        <dbReference type="ChEBI" id="CHEBI:29067"/>
        <dbReference type="ChEBI" id="CHEBI:43474"/>
        <dbReference type="ChEBI" id="CHEBI:59918"/>
        <dbReference type="EC" id="3.6.1.7"/>
    </reaction>
</comment>
<proteinExistence type="inferred from homology"/>
<dbReference type="Proteomes" id="UP000248724">
    <property type="component" value="Unassembled WGS sequence"/>
</dbReference>
<evidence type="ECO:0000259" key="11">
    <source>
        <dbReference type="PROSITE" id="PS51163"/>
    </source>
</evidence>
<dbReference type="SUPFAM" id="SSF54975">
    <property type="entry name" value="Acylphosphatase/BLUF domain-like"/>
    <property type="match status" value="1"/>
</dbReference>
<dbReference type="InterPro" id="IPR017945">
    <property type="entry name" value="DHBP_synth_RibB-like_a/b_dom"/>
</dbReference>
<protein>
    <recommendedName>
        <fullName evidence="8">Carbamoyltransferase</fullName>
        <ecNumber evidence="8">6.2.-.-</ecNumber>
    </recommendedName>
</protein>
<comment type="similarity">
    <text evidence="2 8">Belongs to the carbamoyltransferase HypF family.</text>
</comment>
<dbReference type="PANTHER" id="PTHR42959:SF1">
    <property type="entry name" value="CARBAMOYLTRANSFERASE HYPF"/>
    <property type="match status" value="1"/>
</dbReference>
<dbReference type="EMBL" id="QHBU01000269">
    <property type="protein sequence ID" value="PZR78100.1"/>
    <property type="molecule type" value="Genomic_DNA"/>
</dbReference>
<dbReference type="GO" id="GO:0003998">
    <property type="term" value="F:acylphosphatase activity"/>
    <property type="evidence" value="ECO:0007669"/>
    <property type="project" value="UniProtKB-EC"/>
</dbReference>
<gene>
    <name evidence="12" type="primary">hypF</name>
    <name evidence="12" type="ORF">DLM65_14005</name>
</gene>
<evidence type="ECO:0000256" key="6">
    <source>
        <dbReference type="ARBA" id="ARBA00022833"/>
    </source>
</evidence>
<keyword evidence="4" id="KW-0479">Metal-binding</keyword>
<sequence>MATSAPQSRARRLEGTSERRRYTVHGVVQGVGFRPFVWTLAQRHQLAGSVCNTSGAVVVEVEGTRARLDSFGAELISLAPPLSRVERMSSTTMTARGEQGFVILESRAVDGAYQPISPDAATCADCLAELFDPSDRRHRYPFINCTNCGPRFTIIEDVPYDRALTTMRHFQMCAPCTAEYADPSNRRFHAQPNACPECGPRAWLADRGGIERAGDGVAAAAHALRIGSVVAVKGLGGFQLSVMANDGAAVRRLRVRKHRPDKPFAVMAADLEAVRAIAVVDDAEAAALMSSARPIVLLRRRRAPECDGIAAAVAPGLDEVGVMLPSTPLHHLLLDLVGAPLVMTSGNVSDEPIAKDNDEAVTRLGSIADAFLLHDREIYARYDDSVVRVVDGQEHVVRRARGYCPLPVELAVDTTSPPVLALGAHLKNTFCVVRDGRAFMGPHIGDLDHPQSLAHQGEALTTYLRLFRAVPSAVAADLHPDYASTHLAEGWWQDGARPERVQHHHAHIASVMAEHQLRGPVLGVAFDGTGFGEDGTIWGGEFLLCDETGYRRVGHLAPVVQPGGDRCAREGWRMAIAYLRAAGLDESEVPAWFPPGEGAPDERRWRLVSRVAAAGDTATAPVSTSAGRLFDAVASLLGVAHTSSFEASAAMRLEALARTVPVGSVAAIPVQHHGSPMVLDTHVLVAELVAQQRAGRDVGQLAATFHESLAAGAASACSDLAEASGVTRVALSGGVFQNALLLTRTTALLRARSLTVYTNHAVPANDGGVSLGQAFVAASRFNAAPQGWA</sequence>
<dbReference type="PANTHER" id="PTHR42959">
    <property type="entry name" value="CARBAMOYLTRANSFERASE"/>
    <property type="match status" value="1"/>
</dbReference>
<evidence type="ECO:0000256" key="7">
    <source>
        <dbReference type="ARBA" id="ARBA00048220"/>
    </source>
</evidence>
<evidence type="ECO:0000256" key="3">
    <source>
        <dbReference type="ARBA" id="ARBA00022598"/>
    </source>
</evidence>
<reference evidence="12 13" key="1">
    <citation type="journal article" date="2017" name="Nature">
        <title>Atmospheric trace gases support primary production in Antarctic desert surface soil.</title>
        <authorList>
            <person name="Ji M."/>
            <person name="Greening C."/>
            <person name="Vanwonterghem I."/>
            <person name="Carere C.R."/>
            <person name="Bay S.K."/>
            <person name="Steen J.A."/>
            <person name="Montgomery K."/>
            <person name="Lines T."/>
            <person name="Beardall J."/>
            <person name="van Dorst J."/>
            <person name="Snape I."/>
            <person name="Stott M.B."/>
            <person name="Hugenholtz P."/>
            <person name="Ferrari B.C."/>
        </authorList>
    </citation>
    <scope>NUCLEOTIDE SEQUENCE [LARGE SCALE GENOMIC DNA]</scope>
    <source>
        <strain evidence="12">RRmetagenome_bin12</strain>
    </source>
</reference>
<dbReference type="AlphaFoldDB" id="A0A2W5YZ55"/>
<keyword evidence="9" id="KW-0378">Hydrolase</keyword>
<keyword evidence="6" id="KW-0862">Zinc</keyword>
<dbReference type="PIRSF" id="PIRSF006256">
    <property type="entry name" value="CMPcnvr_hdrg_mat"/>
    <property type="match status" value="1"/>
</dbReference>
<dbReference type="Pfam" id="PF00708">
    <property type="entry name" value="Acylphosphatase"/>
    <property type="match status" value="1"/>
</dbReference>
<feature type="domain" description="Acylphosphatase-like" evidence="10">
    <location>
        <begin position="19"/>
        <end position="105"/>
    </location>
</feature>
<evidence type="ECO:0000313" key="13">
    <source>
        <dbReference type="Proteomes" id="UP000248724"/>
    </source>
</evidence>
<keyword evidence="3" id="KW-0436">Ligase</keyword>